<organism evidence="1 2">
    <name type="scientific">Crassostrea virginica</name>
    <name type="common">Eastern oyster</name>
    <dbReference type="NCBI Taxonomy" id="6565"/>
    <lineage>
        <taxon>Eukaryota</taxon>
        <taxon>Metazoa</taxon>
        <taxon>Spiralia</taxon>
        <taxon>Lophotrochozoa</taxon>
        <taxon>Mollusca</taxon>
        <taxon>Bivalvia</taxon>
        <taxon>Autobranchia</taxon>
        <taxon>Pteriomorphia</taxon>
        <taxon>Ostreida</taxon>
        <taxon>Ostreoidea</taxon>
        <taxon>Ostreidae</taxon>
        <taxon>Crassostrea</taxon>
    </lineage>
</organism>
<dbReference type="Proteomes" id="UP000694844">
    <property type="component" value="Chromosome 4"/>
</dbReference>
<dbReference type="OrthoDB" id="6108862at2759"/>
<dbReference type="Gene3D" id="2.120.10.30">
    <property type="entry name" value="TolB, C-terminal domain"/>
    <property type="match status" value="1"/>
</dbReference>
<keyword evidence="1" id="KW-1185">Reference proteome</keyword>
<reference evidence="2" key="1">
    <citation type="submission" date="2025-08" db="UniProtKB">
        <authorList>
            <consortium name="RefSeq"/>
        </authorList>
    </citation>
    <scope>IDENTIFICATION</scope>
    <source>
        <tissue evidence="2">Whole sample</tissue>
    </source>
</reference>
<accession>A0A8B8DNU6</accession>
<sequence>MCEFDVDTKTETGKIVRYNIKRDLEQTILDDDTGHYMFCCPHYLTENTNRDVVVSDNHAVVVANYRGKHRFSYKGPSSESGIEPRGICTDVLSRILVCDLITHSIQIIDKDGQFLSCLEHPKIYRPYCLCYDLNTHLLWVGSLHSNKVVVYRYITRQLDLKDSTKTCYKDYYFEVPAFPRESEIGFTGSSEEDEWEADLDHWKREEERLKKKKPLNKKEKTQHEYNTFKKTKKKMNKGRLKYIDNMDD</sequence>
<dbReference type="SUPFAM" id="SSF63829">
    <property type="entry name" value="Calcium-dependent phosphotriesterase"/>
    <property type="match status" value="1"/>
</dbReference>
<dbReference type="RefSeq" id="XP_022329445.1">
    <property type="nucleotide sequence ID" value="XM_022473737.1"/>
</dbReference>
<name>A0A8B8DNU6_CRAVI</name>
<dbReference type="AlphaFoldDB" id="A0A8B8DNU6"/>
<dbReference type="KEGG" id="cvn:111128230"/>
<protein>
    <submittedName>
        <fullName evidence="2">Uncharacterized protein LOC111128230</fullName>
    </submittedName>
</protein>
<dbReference type="InterPro" id="IPR011042">
    <property type="entry name" value="6-blade_b-propeller_TolB-like"/>
</dbReference>
<evidence type="ECO:0000313" key="2">
    <source>
        <dbReference type="RefSeq" id="XP_022329445.1"/>
    </source>
</evidence>
<evidence type="ECO:0000313" key="1">
    <source>
        <dbReference type="Proteomes" id="UP000694844"/>
    </source>
</evidence>
<gene>
    <name evidence="2" type="primary">LOC111128230</name>
</gene>
<dbReference type="GeneID" id="111128230"/>
<proteinExistence type="predicted"/>